<evidence type="ECO:0000256" key="1">
    <source>
        <dbReference type="ARBA" id="ARBA00022605"/>
    </source>
</evidence>
<feature type="non-terminal residue" evidence="7">
    <location>
        <position position="328"/>
    </location>
</feature>
<comment type="pathway">
    <text evidence="5">Amino-acid biosynthesis.</text>
</comment>
<dbReference type="InterPro" id="IPR001086">
    <property type="entry name" value="Preph_deHydtase"/>
</dbReference>
<keyword evidence="3" id="KW-0584">Phenylalanine biosynthesis</keyword>
<dbReference type="GO" id="GO:0005737">
    <property type="term" value="C:cytoplasm"/>
    <property type="evidence" value="ECO:0007669"/>
    <property type="project" value="TreeGrafter"/>
</dbReference>
<keyword evidence="1" id="KW-0028">Amino-acid biosynthesis</keyword>
<dbReference type="OrthoDB" id="983542at2759"/>
<evidence type="ECO:0000256" key="2">
    <source>
        <dbReference type="ARBA" id="ARBA00023141"/>
    </source>
</evidence>
<dbReference type="CDD" id="cd13631">
    <property type="entry name" value="PBP2_Ct-PDT_like"/>
    <property type="match status" value="1"/>
</dbReference>
<evidence type="ECO:0000256" key="5">
    <source>
        <dbReference type="ARBA" id="ARBA00029440"/>
    </source>
</evidence>
<dbReference type="PANTHER" id="PTHR21022">
    <property type="entry name" value="PREPHENATE DEHYDRATASE P PROTEIN"/>
    <property type="match status" value="1"/>
</dbReference>
<organism evidence="7">
    <name type="scientific">Cyprideis torosa</name>
    <dbReference type="NCBI Taxonomy" id="163714"/>
    <lineage>
        <taxon>Eukaryota</taxon>
        <taxon>Metazoa</taxon>
        <taxon>Ecdysozoa</taxon>
        <taxon>Arthropoda</taxon>
        <taxon>Crustacea</taxon>
        <taxon>Oligostraca</taxon>
        <taxon>Ostracoda</taxon>
        <taxon>Podocopa</taxon>
        <taxon>Podocopida</taxon>
        <taxon>Cytherocopina</taxon>
        <taxon>Cytheroidea</taxon>
        <taxon>Cytherideidae</taxon>
        <taxon>Cyprideis</taxon>
    </lineage>
</organism>
<name>A0A7R8ZU87_9CRUS</name>
<dbReference type="PROSITE" id="PS51171">
    <property type="entry name" value="PREPHENATE_DEHYDR_3"/>
    <property type="match status" value="1"/>
</dbReference>
<evidence type="ECO:0000256" key="4">
    <source>
        <dbReference type="ARBA" id="ARBA00023239"/>
    </source>
</evidence>
<dbReference type="GO" id="GO:0004664">
    <property type="term" value="F:prephenate dehydratase activity"/>
    <property type="evidence" value="ECO:0007669"/>
    <property type="project" value="InterPro"/>
</dbReference>
<dbReference type="SUPFAM" id="SSF53850">
    <property type="entry name" value="Periplasmic binding protein-like II"/>
    <property type="match status" value="1"/>
</dbReference>
<feature type="domain" description="Prephenate dehydratase" evidence="6">
    <location>
        <begin position="127"/>
        <end position="304"/>
    </location>
</feature>
<dbReference type="PANTHER" id="PTHR21022:SF19">
    <property type="entry name" value="PREPHENATE DEHYDRATASE-RELATED"/>
    <property type="match status" value="1"/>
</dbReference>
<keyword evidence="4" id="KW-0456">Lyase</keyword>
<dbReference type="AlphaFoldDB" id="A0A7R8ZU87"/>
<dbReference type="Pfam" id="PF00800">
    <property type="entry name" value="PDT"/>
    <property type="match status" value="1"/>
</dbReference>
<dbReference type="Gene3D" id="3.40.190.10">
    <property type="entry name" value="Periplasmic binding protein-like II"/>
    <property type="match status" value="2"/>
</dbReference>
<evidence type="ECO:0000259" key="6">
    <source>
        <dbReference type="PROSITE" id="PS51171"/>
    </source>
</evidence>
<reference evidence="7" key="1">
    <citation type="submission" date="2020-11" db="EMBL/GenBank/DDBJ databases">
        <authorList>
            <person name="Tran Van P."/>
        </authorList>
    </citation>
    <scope>NUCLEOTIDE SEQUENCE</scope>
</reference>
<dbReference type="GO" id="GO:0009094">
    <property type="term" value="P:L-phenylalanine biosynthetic process"/>
    <property type="evidence" value="ECO:0007669"/>
    <property type="project" value="UniProtKB-KW"/>
</dbReference>
<proteinExistence type="predicted"/>
<sequence length="328" mass="37533">YMIDRHIPFSAFDSDKSHGALLRFYSDYSQKVNVNEFESLDHVFEHALDHPEDNIIIDLAAQTSDFLDQWIIDTGITQLEGIQSNLYYWHVMDNGMDSANLLENLLNKYQDQLNYIIVRNELRVKHKIAIQGIAGSYHHEATVQYFGAEKELLECESFRRLGQALEKQEVDCAVMAIENTIAGSILSNYALISRLNLKIVGETYLRIHHHLMALAGSSMQDIKEIHSHPMALLQCESFFETIPHVKLVESVDTALSAKEIQEQGLKDVAAIAPKKSAEIYGLDILNNDIQTNKDNFTRFFILEREDHQNEDFDKVSLRFSLHNYSGSL</sequence>
<keyword evidence="2" id="KW-0057">Aromatic amino acid biosynthesis</keyword>
<protein>
    <recommendedName>
        <fullName evidence="6">Prephenate dehydratase domain-containing protein</fullName>
    </recommendedName>
</protein>
<gene>
    <name evidence="7" type="ORF">CTOB1V02_LOCUS15032</name>
</gene>
<evidence type="ECO:0000313" key="7">
    <source>
        <dbReference type="EMBL" id="CAD7237217.1"/>
    </source>
</evidence>
<evidence type="ECO:0000256" key="3">
    <source>
        <dbReference type="ARBA" id="ARBA00023222"/>
    </source>
</evidence>
<dbReference type="EMBL" id="OB685843">
    <property type="protein sequence ID" value="CAD7237217.1"/>
    <property type="molecule type" value="Genomic_DNA"/>
</dbReference>
<feature type="non-terminal residue" evidence="7">
    <location>
        <position position="1"/>
    </location>
</feature>
<accession>A0A7R8ZU87</accession>